<gene>
    <name evidence="2" type="ORF">JI435_415240</name>
</gene>
<sequence>MPRQGHAETSQALDIADGGLLTQKTPSQQVWLRGQAATEKGAGNEPLAAPFEVGWMRLRTGSRLLFEMSRSGGSTRPEATNVRRGACFVAKPLCLKTRERATRHCWRRDGAS</sequence>
<protein>
    <submittedName>
        <fullName evidence="2">Uncharacterized protein</fullName>
    </submittedName>
</protein>
<name>A0A7U2F827_PHANO</name>
<accession>A0A7U2F827</accession>
<evidence type="ECO:0000313" key="2">
    <source>
        <dbReference type="EMBL" id="QRD00480.1"/>
    </source>
</evidence>
<dbReference type="VEuPathDB" id="FungiDB:JI435_415240"/>
<organism evidence="2 3">
    <name type="scientific">Phaeosphaeria nodorum (strain SN15 / ATCC MYA-4574 / FGSC 10173)</name>
    <name type="common">Glume blotch fungus</name>
    <name type="synonym">Parastagonospora nodorum</name>
    <dbReference type="NCBI Taxonomy" id="321614"/>
    <lineage>
        <taxon>Eukaryota</taxon>
        <taxon>Fungi</taxon>
        <taxon>Dikarya</taxon>
        <taxon>Ascomycota</taxon>
        <taxon>Pezizomycotina</taxon>
        <taxon>Dothideomycetes</taxon>
        <taxon>Pleosporomycetidae</taxon>
        <taxon>Pleosporales</taxon>
        <taxon>Pleosporineae</taxon>
        <taxon>Phaeosphaeriaceae</taxon>
        <taxon>Parastagonospora</taxon>
    </lineage>
</organism>
<keyword evidence="3" id="KW-1185">Reference proteome</keyword>
<feature type="region of interest" description="Disordered" evidence="1">
    <location>
        <begin position="1"/>
        <end position="21"/>
    </location>
</feature>
<dbReference type="AlphaFoldDB" id="A0A7U2F827"/>
<proteinExistence type="predicted"/>
<reference evidence="3" key="1">
    <citation type="journal article" date="2021" name="BMC Genomics">
        <title>Chromosome-level genome assembly and manually-curated proteome of model necrotroph Parastagonospora nodorum Sn15 reveals a genome-wide trove of candidate effector homologs, and redundancy of virulence-related functions within an accessory chromosome.</title>
        <authorList>
            <person name="Bertazzoni S."/>
            <person name="Jones D.A.B."/>
            <person name="Phan H.T."/>
            <person name="Tan K.-C."/>
            <person name="Hane J.K."/>
        </authorList>
    </citation>
    <scope>NUCLEOTIDE SEQUENCE [LARGE SCALE GENOMIC DNA]</scope>
    <source>
        <strain evidence="3">SN15 / ATCC MYA-4574 / FGSC 10173)</strain>
    </source>
</reference>
<evidence type="ECO:0000256" key="1">
    <source>
        <dbReference type="SAM" id="MobiDB-lite"/>
    </source>
</evidence>
<evidence type="ECO:0000313" key="3">
    <source>
        <dbReference type="Proteomes" id="UP000663193"/>
    </source>
</evidence>
<dbReference type="EMBL" id="CP069033">
    <property type="protein sequence ID" value="QRD00480.1"/>
    <property type="molecule type" value="Genomic_DNA"/>
</dbReference>
<dbReference type="Proteomes" id="UP000663193">
    <property type="component" value="Chromosome 11"/>
</dbReference>